<accession>G7L3T5</accession>
<evidence type="ECO:0000313" key="8">
    <source>
        <dbReference type="EMBL" id="AES81069.2"/>
    </source>
</evidence>
<evidence type="ECO:0000259" key="6">
    <source>
        <dbReference type="Pfam" id="PF00931"/>
    </source>
</evidence>
<dbReference type="GO" id="GO:0016787">
    <property type="term" value="F:hydrolase activity"/>
    <property type="evidence" value="ECO:0007669"/>
    <property type="project" value="UniProtKB-KW"/>
</dbReference>
<name>G7L3T5_MEDTR</name>
<dbReference type="GO" id="GO:0043531">
    <property type="term" value="F:ADP binding"/>
    <property type="evidence" value="ECO:0007669"/>
    <property type="project" value="InterPro"/>
</dbReference>
<dbReference type="eggNOG" id="KOG4658">
    <property type="taxonomic scope" value="Eukaryota"/>
</dbReference>
<feature type="domain" description="Disease resistance protein At4g27190-like leucine-rich repeats" evidence="7">
    <location>
        <begin position="1272"/>
        <end position="1382"/>
    </location>
</feature>
<organism evidence="8 11">
    <name type="scientific">Medicago truncatula</name>
    <name type="common">Barrel medic</name>
    <name type="synonym">Medicago tribuloides</name>
    <dbReference type="NCBI Taxonomy" id="3880"/>
    <lineage>
        <taxon>Eukaryota</taxon>
        <taxon>Viridiplantae</taxon>
        <taxon>Streptophyta</taxon>
        <taxon>Embryophyta</taxon>
        <taxon>Tracheophyta</taxon>
        <taxon>Spermatophyta</taxon>
        <taxon>Magnoliopsida</taxon>
        <taxon>eudicotyledons</taxon>
        <taxon>Gunneridae</taxon>
        <taxon>Pentapetalae</taxon>
        <taxon>rosids</taxon>
        <taxon>fabids</taxon>
        <taxon>Fabales</taxon>
        <taxon>Fabaceae</taxon>
        <taxon>Papilionoideae</taxon>
        <taxon>50 kb inversion clade</taxon>
        <taxon>NPAAA clade</taxon>
        <taxon>Hologalegina</taxon>
        <taxon>IRL clade</taxon>
        <taxon>Trifolieae</taxon>
        <taxon>Medicago</taxon>
    </lineage>
</organism>
<dbReference type="Pfam" id="PF23247">
    <property type="entry name" value="LRR_RPS2"/>
    <property type="match status" value="4"/>
</dbReference>
<dbReference type="GO" id="GO:0005524">
    <property type="term" value="F:ATP binding"/>
    <property type="evidence" value="ECO:0007669"/>
    <property type="project" value="UniProtKB-KW"/>
</dbReference>
<dbReference type="Proteomes" id="UP000265566">
    <property type="component" value="Chromosome 7"/>
</dbReference>
<keyword evidence="11" id="KW-1185">Reference proteome</keyword>
<dbReference type="Pfam" id="PF00931">
    <property type="entry name" value="NB-ARC"/>
    <property type="match status" value="1"/>
</dbReference>
<evidence type="ECO:0000259" key="7">
    <source>
        <dbReference type="Pfam" id="PF23247"/>
    </source>
</evidence>
<evidence type="ECO:0000313" key="9">
    <source>
        <dbReference type="EMBL" id="RHN47635.1"/>
    </source>
</evidence>
<dbReference type="PRINTS" id="PR00364">
    <property type="entry name" value="DISEASERSIST"/>
</dbReference>
<keyword evidence="9" id="KW-0378">Hydrolase</keyword>
<dbReference type="EMBL" id="CM001223">
    <property type="protein sequence ID" value="AES81069.2"/>
    <property type="molecule type" value="Genomic_DNA"/>
</dbReference>
<dbReference type="SUPFAM" id="SSF52047">
    <property type="entry name" value="RNI-like"/>
    <property type="match status" value="2"/>
</dbReference>
<feature type="domain" description="Disease resistance protein At4g27190-like leucine-rich repeats" evidence="7">
    <location>
        <begin position="1441"/>
        <end position="1571"/>
    </location>
</feature>
<gene>
    <name evidence="10" type="primary">11427791</name>
    <name evidence="8" type="ordered locus">MTR_7g088290</name>
    <name evidence="9" type="ORF">MtrunA17_Chr7g0255111</name>
</gene>
<comment type="similarity">
    <text evidence="1">Belongs to the disease resistance NB-LRR family.</text>
</comment>
<evidence type="ECO:0000256" key="1">
    <source>
        <dbReference type="ARBA" id="ARBA00008894"/>
    </source>
</evidence>
<feature type="domain" description="NB-ARC" evidence="6">
    <location>
        <begin position="163"/>
        <end position="329"/>
    </location>
</feature>
<reference evidence="9" key="5">
    <citation type="journal article" date="2018" name="Nat. Plants">
        <title>Whole-genome landscape of Medicago truncatula symbiotic genes.</title>
        <authorList>
            <person name="Pecrix Y."/>
            <person name="Gamas P."/>
            <person name="Carrere S."/>
        </authorList>
    </citation>
    <scope>NUCLEOTIDE SEQUENCE</scope>
    <source>
        <tissue evidence="9">Leaves</tissue>
    </source>
</reference>
<reference evidence="10" key="3">
    <citation type="submission" date="2015-04" db="UniProtKB">
        <authorList>
            <consortium name="EnsemblPlants"/>
        </authorList>
    </citation>
    <scope>IDENTIFICATION</scope>
    <source>
        <strain evidence="10">cv. Jemalong A17</strain>
    </source>
</reference>
<evidence type="ECO:0000313" key="12">
    <source>
        <dbReference type="Proteomes" id="UP000265566"/>
    </source>
</evidence>
<evidence type="ECO:0000313" key="10">
    <source>
        <dbReference type="EnsemblPlants" id="AES81069"/>
    </source>
</evidence>
<feature type="domain" description="Disease resistance protein At4g27190-like leucine-rich repeats" evidence="7">
    <location>
        <begin position="901"/>
        <end position="1014"/>
    </location>
</feature>
<dbReference type="ExpressionAtlas" id="G7L3T5">
    <property type="expression patterns" value="differential"/>
</dbReference>
<dbReference type="HOGENOM" id="CLU_000427_3_0_1"/>
<keyword evidence="4" id="KW-0067">ATP-binding</keyword>
<dbReference type="InterPro" id="IPR027417">
    <property type="entry name" value="P-loop_NTPase"/>
</dbReference>
<protein>
    <submittedName>
        <fullName evidence="8">NBS-LRR type disease resistance protein</fullName>
    </submittedName>
    <submittedName>
        <fullName evidence="9">Putative P-loop containing nucleoside triphosphate hydrolase, leucine-rich repeat domain, L</fullName>
    </submittedName>
</protein>
<reference evidence="8 11" key="2">
    <citation type="journal article" date="2014" name="BMC Genomics">
        <title>An improved genome release (version Mt4.0) for the model legume Medicago truncatula.</title>
        <authorList>
            <person name="Tang H."/>
            <person name="Krishnakumar V."/>
            <person name="Bidwell S."/>
            <person name="Rosen B."/>
            <person name="Chan A."/>
            <person name="Zhou S."/>
            <person name="Gentzbittel L."/>
            <person name="Childs K.L."/>
            <person name="Yandell M."/>
            <person name="Gundlach H."/>
            <person name="Mayer K.F."/>
            <person name="Schwartz D.C."/>
            <person name="Town C.D."/>
        </authorList>
    </citation>
    <scope>GENOME REANNOTATION</scope>
    <source>
        <strain evidence="10 11">cv. Jemalong A17</strain>
    </source>
</reference>
<dbReference type="EnsemblPlants" id="AES81069">
    <property type="protein sequence ID" value="AES81069"/>
    <property type="gene ID" value="MTR_7g088290"/>
</dbReference>
<dbReference type="InterPro" id="IPR032675">
    <property type="entry name" value="LRR_dom_sf"/>
</dbReference>
<keyword evidence="2" id="KW-0547">Nucleotide-binding</keyword>
<dbReference type="InterPro" id="IPR042197">
    <property type="entry name" value="Apaf_helical"/>
</dbReference>
<feature type="domain" description="Disease resistance protein At4g27190-like leucine-rich repeats" evidence="7">
    <location>
        <begin position="1743"/>
        <end position="1861"/>
    </location>
</feature>
<dbReference type="InterPro" id="IPR050905">
    <property type="entry name" value="Plant_NBS-LRR"/>
</dbReference>
<dbReference type="Gramene" id="rna42257">
    <property type="protein sequence ID" value="RHN47635.1"/>
    <property type="gene ID" value="gene42257"/>
</dbReference>
<dbReference type="Gene3D" id="1.10.8.430">
    <property type="entry name" value="Helical domain of apoptotic protease-activating factors"/>
    <property type="match status" value="1"/>
</dbReference>
<accession>A0A0C3WBR8</accession>
<reference evidence="12" key="4">
    <citation type="journal article" date="2018" name="Nat. Plants">
        <title>Whole-genome landscape of Medicago truncatula symbiotic genes.</title>
        <authorList>
            <person name="Pecrix Y."/>
            <person name="Staton S.E."/>
            <person name="Sallet E."/>
            <person name="Lelandais-Briere C."/>
            <person name="Moreau S."/>
            <person name="Carrere S."/>
            <person name="Blein T."/>
            <person name="Jardinaud M.F."/>
            <person name="Latrasse D."/>
            <person name="Zouine M."/>
            <person name="Zahm M."/>
            <person name="Kreplak J."/>
            <person name="Mayjonade B."/>
            <person name="Satge C."/>
            <person name="Perez M."/>
            <person name="Cauet S."/>
            <person name="Marande W."/>
            <person name="Chantry-Darmon C."/>
            <person name="Lopez-Roques C."/>
            <person name="Bouchez O."/>
            <person name="Berard A."/>
            <person name="Debelle F."/>
            <person name="Munos S."/>
            <person name="Bendahmane A."/>
            <person name="Berges H."/>
            <person name="Niebel A."/>
            <person name="Buitink J."/>
            <person name="Frugier F."/>
            <person name="Benhamed M."/>
            <person name="Crespi M."/>
            <person name="Gouzy J."/>
            <person name="Gamas P."/>
        </authorList>
    </citation>
    <scope>NUCLEOTIDE SEQUENCE [LARGE SCALE GENOMIC DNA]</scope>
    <source>
        <strain evidence="12">cv. Jemalong A17</strain>
    </source>
</reference>
<dbReference type="EMBL" id="PSQE01000007">
    <property type="protein sequence ID" value="RHN47635.1"/>
    <property type="molecule type" value="Genomic_DNA"/>
</dbReference>
<feature type="region of interest" description="Disordered" evidence="5">
    <location>
        <begin position="875"/>
        <end position="899"/>
    </location>
</feature>
<proteinExistence type="inferred from homology"/>
<evidence type="ECO:0000313" key="11">
    <source>
        <dbReference type="Proteomes" id="UP000002051"/>
    </source>
</evidence>
<evidence type="ECO:0000256" key="2">
    <source>
        <dbReference type="ARBA" id="ARBA00022741"/>
    </source>
</evidence>
<dbReference type="Gene3D" id="3.40.50.300">
    <property type="entry name" value="P-loop containing nucleotide triphosphate hydrolases"/>
    <property type="match status" value="1"/>
</dbReference>
<dbReference type="Gene3D" id="3.80.10.10">
    <property type="entry name" value="Ribonuclease Inhibitor"/>
    <property type="match status" value="4"/>
</dbReference>
<dbReference type="Proteomes" id="UP000002051">
    <property type="component" value="Unassembled WGS sequence"/>
</dbReference>
<dbReference type="PANTHER" id="PTHR33463:SF105">
    <property type="entry name" value="AND NB-ARC DOMAIN DISEASE RESISTANCE PROTEIN, PUTATIVE-RELATED"/>
    <property type="match status" value="1"/>
</dbReference>
<dbReference type="GO" id="GO:0006952">
    <property type="term" value="P:defense response"/>
    <property type="evidence" value="ECO:0007669"/>
    <property type="project" value="UniProtKB-KW"/>
</dbReference>
<evidence type="ECO:0000256" key="5">
    <source>
        <dbReference type="SAM" id="MobiDB-lite"/>
    </source>
</evidence>
<evidence type="ECO:0000256" key="4">
    <source>
        <dbReference type="ARBA" id="ARBA00022840"/>
    </source>
</evidence>
<dbReference type="InterPro" id="IPR002182">
    <property type="entry name" value="NB-ARC"/>
</dbReference>
<sequence>MDFCMELPKGAASKLGEMGVESIIKQFKYMIQYKNIIANLNEEHNNLDSLRQSLQGWVDAESTKGNEIPRNVLNWLSKEAEIEAVLESFYENKVNKNKKCFWGQCINFAFNYSLGKQATEKIEVVTRLNEEGKQLSLISYRKDAPALGSTFIENYKSLESRNQIIQVLIEKLKDGQLKRIGICGMGGVGKTTLVKELIKTVENKLFDKVVMAVVSQNPDYEKIQRQIADGLGLELKGQSLEGRGWEIFQRFKEFEEKNVKVLIVLDDVWKELNFELIGLSSQDHQKCIKILFTSRDEKVCQQNRSQDNVHVSVLLHDEAWSLFREMAGNVASKPDINPIASEVARECGGLPLAIATVGRALGNEEKSMWEVALQQLRQAQSSSFSNMQECVYSRIELSINILGVEHKSCLFLCGLFPEDFDIPIESLLRHGVGLGLFMVDDYVWKARNYINYLVNSLKKCFLLLDSEEPGCVKMHDVVRDVVLKISSREELGILVQFNVELKRVKKKLAKWRRMSLILDEDIELENGLECPTLELLQVLCQRENREVNIWPENFTHGMTKLKVLYIQNVCIPKTLSHFHASVNLRTLQLEGCDVGDISIIGKELNKLEILSFANSNIEELPLEIGNLEFLTLLDLTGCDYLNSISPNVLARLSSLEEFYFRIKNFPWLLNREVLNELRNISPQLKVLEIRVRKMEILPCDMDFKNLEFFWVYIVSNDSYERCGYLEPNRIQLRDLDYNSIKSSVMIMQLFKKCEILILEEVKDLKNVISELDDCGLQCVRDLTLVSCPHLECVIDCNTPFSAFPLIRSLCLSKLAEMREIIHAPDDQETTKAIIKFSNLEKLELMFLDKLIGFMNFSFLNEHHQLIHSGLSSTTKLTDSTNIEDGETSRSNPDGCRPSSVSGKLFSSNWIIHFPKLEIMELLECNSIEMVFDLEGYSELIGNAQDFLFPQLRNVEIIQMHSLLYVWGNVPYHIQGFHNLRVLTIEACGSLKYVFTSVIVRAITNLEELRVSSCKMIENIIVYSRDGKEDDTIKGDVAATIRFNKLCYLSLSGLPKLVNICSDSVELEYPSLREFKIDDCPMLKISLSPTYIHANQDSLNNVTHSKNKEDDNIEVNNSNSSTCPPAGCTPFLSKFFHKGNANKRINKEVSITRAPEDHIPSSFEMKMKKGKSHMPVLEDLCIGKCDFLEFIFFHKEKVNFLVPSHLKTIKIEKCEKLKTIVASTENRKDVTNSFTQLVSLHLKDLPHLVKFSICGPYESWNNQIDKDECMDDQESIRCHLLMDDSLFPNLTSLLIEACNKISILISHSSLGSLEHLEKLEVRNCKNMQEIASLEESSNKIVLHRLKHLILQELPNLKAFCLSSCDVFFPSLQKMEINDCPNMEVFSLGFCTTPVLVDVTMRQSSLNIRGYIQKTDINDIVRGFKAFVASQGSKMLSWTMLHNEGYFIKNSKISIKECHELPYLVPYNKIQMLQHVEELTAGYCDSLVEVIESGGGKGTRKGDVNTHYQLKNLTLQQLPKLIHIWKHDIVEVISFQKLTKIDVYACHNLKSLFSHSMGRSLVQLQEISVWDCEMMEEIITKEEEYIEGGNKVRTLFPKLEVLSLAYLPKLKCVCSGDYDYDIPLCTVEVEKEFNNNDKVLILFPQLKDLVLSKVPELKCFCSGVYDYDIMVSSTNECPNMRTFPHGNVIVDTPNLDHLWLEWIYVQTLGDLNLTIYYLHNSEKYKAELQKLETFRDMDEELLGYIKRVIVLEIVNCHKLLNCIPSNMMQLFSHVKSLTVKECECLVEIFESNDSILQCELEVLNLYCLPKLKHIWKNHGQTLRFGYLQEIRIKKCNDLEYVIPDVSVVTSLPSLMSIHVSECEKMKEIIGNNCLQQKAKIKFPKLMKIKLKKLPSLKCFSESSFHCYVEMPACEWILINDCPEMKTFWYNGILYTPGIYRICVEDTKFDIDEDVNEVIQRQNK</sequence>
<dbReference type="SUPFAM" id="SSF52058">
    <property type="entry name" value="L domain-like"/>
    <property type="match status" value="1"/>
</dbReference>
<keyword evidence="3" id="KW-0611">Plant defense</keyword>
<dbReference type="PaxDb" id="3880-AES81069"/>
<reference evidence="8 11" key="1">
    <citation type="journal article" date="2011" name="Nature">
        <title>The Medicago genome provides insight into the evolution of rhizobial symbioses.</title>
        <authorList>
            <person name="Young N.D."/>
            <person name="Debelle F."/>
            <person name="Oldroyd G.E."/>
            <person name="Geurts R."/>
            <person name="Cannon S.B."/>
            <person name="Udvardi M.K."/>
            <person name="Benedito V.A."/>
            <person name="Mayer K.F."/>
            <person name="Gouzy J."/>
            <person name="Schoof H."/>
            <person name="Van de Peer Y."/>
            <person name="Proost S."/>
            <person name="Cook D.R."/>
            <person name="Meyers B.C."/>
            <person name="Spannagl M."/>
            <person name="Cheung F."/>
            <person name="De Mita S."/>
            <person name="Krishnakumar V."/>
            <person name="Gundlach H."/>
            <person name="Zhou S."/>
            <person name="Mudge J."/>
            <person name="Bharti A.K."/>
            <person name="Murray J.D."/>
            <person name="Naoumkina M.A."/>
            <person name="Rosen B."/>
            <person name="Silverstein K.A."/>
            <person name="Tang H."/>
            <person name="Rombauts S."/>
            <person name="Zhao P.X."/>
            <person name="Zhou P."/>
            <person name="Barbe V."/>
            <person name="Bardou P."/>
            <person name="Bechner M."/>
            <person name="Bellec A."/>
            <person name="Berger A."/>
            <person name="Berges H."/>
            <person name="Bidwell S."/>
            <person name="Bisseling T."/>
            <person name="Choisne N."/>
            <person name="Couloux A."/>
            <person name="Denny R."/>
            <person name="Deshpande S."/>
            <person name="Dai X."/>
            <person name="Doyle J.J."/>
            <person name="Dudez A.M."/>
            <person name="Farmer A.D."/>
            <person name="Fouteau S."/>
            <person name="Franken C."/>
            <person name="Gibelin C."/>
            <person name="Gish J."/>
            <person name="Goldstein S."/>
            <person name="Gonzalez A.J."/>
            <person name="Green P.J."/>
            <person name="Hallab A."/>
            <person name="Hartog M."/>
            <person name="Hua A."/>
            <person name="Humphray S.J."/>
            <person name="Jeong D.H."/>
            <person name="Jing Y."/>
            <person name="Jocker A."/>
            <person name="Kenton S.M."/>
            <person name="Kim D.J."/>
            <person name="Klee K."/>
            <person name="Lai H."/>
            <person name="Lang C."/>
            <person name="Lin S."/>
            <person name="Macmil S.L."/>
            <person name="Magdelenat G."/>
            <person name="Matthews L."/>
            <person name="McCorrison J."/>
            <person name="Monaghan E.L."/>
            <person name="Mun J.H."/>
            <person name="Najar F.Z."/>
            <person name="Nicholson C."/>
            <person name="Noirot C."/>
            <person name="O'Bleness M."/>
            <person name="Paule C.R."/>
            <person name="Poulain J."/>
            <person name="Prion F."/>
            <person name="Qin B."/>
            <person name="Qu C."/>
            <person name="Retzel E.F."/>
            <person name="Riddle C."/>
            <person name="Sallet E."/>
            <person name="Samain S."/>
            <person name="Samson N."/>
            <person name="Sanders I."/>
            <person name="Saurat O."/>
            <person name="Scarpelli C."/>
            <person name="Schiex T."/>
            <person name="Segurens B."/>
            <person name="Severin A.J."/>
            <person name="Sherrier D.J."/>
            <person name="Shi R."/>
            <person name="Sims S."/>
            <person name="Singer S.R."/>
            <person name="Sinharoy S."/>
            <person name="Sterck L."/>
            <person name="Viollet A."/>
            <person name="Wang B.B."/>
            <person name="Wang K."/>
            <person name="Wang M."/>
            <person name="Wang X."/>
            <person name="Warfsmann J."/>
            <person name="Weissenbach J."/>
            <person name="White D.D."/>
            <person name="White J.D."/>
            <person name="Wiley G.B."/>
            <person name="Wincker P."/>
            <person name="Xing Y."/>
            <person name="Yang L."/>
            <person name="Yao Z."/>
            <person name="Ying F."/>
            <person name="Zhai J."/>
            <person name="Zhou L."/>
            <person name="Zuber A."/>
            <person name="Denarie J."/>
            <person name="Dixon R.A."/>
            <person name="May G.D."/>
            <person name="Schwartz D.C."/>
            <person name="Rogers J."/>
            <person name="Quetier F."/>
            <person name="Town C.D."/>
            <person name="Roe B.A."/>
        </authorList>
    </citation>
    <scope>NUCLEOTIDE SEQUENCE [LARGE SCALE GENOMIC DNA]</scope>
    <source>
        <strain evidence="8">A17</strain>
        <strain evidence="10 11">cv. Jemalong A17</strain>
    </source>
</reference>
<dbReference type="SUPFAM" id="SSF52540">
    <property type="entry name" value="P-loop containing nucleoside triphosphate hydrolases"/>
    <property type="match status" value="1"/>
</dbReference>
<evidence type="ECO:0000256" key="3">
    <source>
        <dbReference type="ARBA" id="ARBA00022821"/>
    </source>
</evidence>
<dbReference type="InterPro" id="IPR057135">
    <property type="entry name" value="At4g27190-like_LRR"/>
</dbReference>
<dbReference type="PANTHER" id="PTHR33463">
    <property type="entry name" value="NB-ARC DOMAIN-CONTAINING PROTEIN-RELATED"/>
    <property type="match status" value="1"/>
</dbReference>
<dbReference type="OrthoDB" id="3794806at2759"/>